<keyword evidence="5" id="KW-1185">Reference proteome</keyword>
<evidence type="ECO:0000256" key="2">
    <source>
        <dbReference type="SAM" id="MobiDB-lite"/>
    </source>
</evidence>
<dbReference type="NCBIfam" id="TIGR01439">
    <property type="entry name" value="lp_hng_hel_AbrB"/>
    <property type="match status" value="1"/>
</dbReference>
<organism evidence="4 5">
    <name type="scientific">Roseinatronobacter alkalisoli</name>
    <dbReference type="NCBI Taxonomy" id="3028235"/>
    <lineage>
        <taxon>Bacteria</taxon>
        <taxon>Pseudomonadati</taxon>
        <taxon>Pseudomonadota</taxon>
        <taxon>Alphaproteobacteria</taxon>
        <taxon>Rhodobacterales</taxon>
        <taxon>Paracoccaceae</taxon>
        <taxon>Roseinatronobacter</taxon>
    </lineage>
</organism>
<gene>
    <name evidence="4" type="ORF">PUT78_23230</name>
</gene>
<dbReference type="Pfam" id="PF15937">
    <property type="entry name" value="PrlF_antitoxin"/>
    <property type="match status" value="1"/>
</dbReference>
<evidence type="ECO:0000313" key="4">
    <source>
        <dbReference type="EMBL" id="MDD7973941.1"/>
    </source>
</evidence>
<dbReference type="InterPro" id="IPR007159">
    <property type="entry name" value="SpoVT-AbrB_dom"/>
</dbReference>
<protein>
    <submittedName>
        <fullName evidence="4">Type II toxin-antitoxin system PrlF family antitoxin</fullName>
    </submittedName>
</protein>
<dbReference type="RefSeq" id="WP_274354592.1">
    <property type="nucleotide sequence ID" value="NZ_JAQZSM010000085.1"/>
</dbReference>
<feature type="domain" description="SpoVT-AbrB" evidence="3">
    <location>
        <begin position="2"/>
        <end position="47"/>
    </location>
</feature>
<accession>A0ABT5TFZ1</accession>
<sequence>MTQESTITVKGQTTLPRDVRAALGLTSGDRVRYVILDGEVRILKARPVKELRGMLARPDQRPVSLDEMDEAIGTTASERAMPDR</sequence>
<dbReference type="InterPro" id="IPR037914">
    <property type="entry name" value="SpoVT-AbrB_sf"/>
</dbReference>
<dbReference type="SUPFAM" id="SSF89447">
    <property type="entry name" value="AbrB/MazE/MraZ-like"/>
    <property type="match status" value="1"/>
</dbReference>
<evidence type="ECO:0000259" key="3">
    <source>
        <dbReference type="PROSITE" id="PS51740"/>
    </source>
</evidence>
<feature type="region of interest" description="Disordered" evidence="2">
    <location>
        <begin position="62"/>
        <end position="84"/>
    </location>
</feature>
<dbReference type="Proteomes" id="UP001431784">
    <property type="component" value="Unassembled WGS sequence"/>
</dbReference>
<reference evidence="4" key="1">
    <citation type="submission" date="2023-02" db="EMBL/GenBank/DDBJ databases">
        <title>Description of Roseinatronobacter alkalisoli sp. nov., an alkaliphilic bacerium isolated from soda soil.</title>
        <authorList>
            <person name="Wei W."/>
        </authorList>
    </citation>
    <scope>NUCLEOTIDE SEQUENCE</scope>
    <source>
        <strain evidence="4">HJB301</strain>
    </source>
</reference>
<comment type="caution">
    <text evidence="4">The sequence shown here is derived from an EMBL/GenBank/DDBJ whole genome shotgun (WGS) entry which is preliminary data.</text>
</comment>
<dbReference type="EMBL" id="JAQZSM010000085">
    <property type="protein sequence ID" value="MDD7973941.1"/>
    <property type="molecule type" value="Genomic_DNA"/>
</dbReference>
<evidence type="ECO:0000313" key="5">
    <source>
        <dbReference type="Proteomes" id="UP001431784"/>
    </source>
</evidence>
<dbReference type="PROSITE" id="PS51740">
    <property type="entry name" value="SPOVT_ABRB"/>
    <property type="match status" value="1"/>
</dbReference>
<dbReference type="InterPro" id="IPR031848">
    <property type="entry name" value="PrlF_antitoxin"/>
</dbReference>
<dbReference type="Gene3D" id="2.10.260.10">
    <property type="match status" value="1"/>
</dbReference>
<keyword evidence="1" id="KW-0238">DNA-binding</keyword>
<proteinExistence type="predicted"/>
<dbReference type="SMART" id="SM00966">
    <property type="entry name" value="SpoVT_AbrB"/>
    <property type="match status" value="1"/>
</dbReference>
<name>A0ABT5TFZ1_9RHOB</name>
<evidence type="ECO:0000256" key="1">
    <source>
        <dbReference type="PROSITE-ProRule" id="PRU01076"/>
    </source>
</evidence>